<proteinExistence type="predicted"/>
<dbReference type="InterPro" id="IPR001173">
    <property type="entry name" value="Glyco_trans_2-like"/>
</dbReference>
<evidence type="ECO:0000313" key="4">
    <source>
        <dbReference type="Proteomes" id="UP000428260"/>
    </source>
</evidence>
<name>A0A6I6K5X3_9BACT</name>
<keyword evidence="3" id="KW-0808">Transferase</keyword>
<evidence type="ECO:0000259" key="2">
    <source>
        <dbReference type="Pfam" id="PF00535"/>
    </source>
</evidence>
<reference evidence="3 4" key="1">
    <citation type="submission" date="2019-11" db="EMBL/GenBank/DDBJ databases">
        <authorList>
            <person name="Zheng R.K."/>
            <person name="Sun C.M."/>
        </authorList>
    </citation>
    <scope>NUCLEOTIDE SEQUENCE [LARGE SCALE GENOMIC DNA]</scope>
    <source>
        <strain evidence="3 4">WC007</strain>
    </source>
</reference>
<dbReference type="SUPFAM" id="SSF53448">
    <property type="entry name" value="Nucleotide-diphospho-sugar transferases"/>
    <property type="match status" value="1"/>
</dbReference>
<dbReference type="RefSeq" id="WP_158868557.1">
    <property type="nucleotide sequence ID" value="NZ_CP046401.1"/>
</dbReference>
<keyword evidence="1" id="KW-1133">Transmembrane helix</keyword>
<dbReference type="GO" id="GO:0016740">
    <property type="term" value="F:transferase activity"/>
    <property type="evidence" value="ECO:0007669"/>
    <property type="project" value="UniProtKB-KW"/>
</dbReference>
<dbReference type="InterPro" id="IPR029044">
    <property type="entry name" value="Nucleotide-diphossugar_trans"/>
</dbReference>
<gene>
    <name evidence="3" type="ORF">GM418_17560</name>
</gene>
<evidence type="ECO:0000256" key="1">
    <source>
        <dbReference type="SAM" id="Phobius"/>
    </source>
</evidence>
<dbReference type="PANTHER" id="PTHR43179">
    <property type="entry name" value="RHAMNOSYLTRANSFERASE WBBL"/>
    <property type="match status" value="1"/>
</dbReference>
<feature type="transmembrane region" description="Helical" evidence="1">
    <location>
        <begin position="353"/>
        <end position="371"/>
    </location>
</feature>
<evidence type="ECO:0000313" key="3">
    <source>
        <dbReference type="EMBL" id="QGY45414.1"/>
    </source>
</evidence>
<accession>A0A6I6K5X3</accession>
<dbReference type="CDD" id="cd04186">
    <property type="entry name" value="GT_2_like_c"/>
    <property type="match status" value="1"/>
</dbReference>
<keyword evidence="4" id="KW-1185">Reference proteome</keyword>
<feature type="transmembrane region" description="Helical" evidence="1">
    <location>
        <begin position="377"/>
        <end position="399"/>
    </location>
</feature>
<feature type="transmembrane region" description="Helical" evidence="1">
    <location>
        <begin position="544"/>
        <end position="564"/>
    </location>
</feature>
<dbReference type="Gene3D" id="3.40.50.720">
    <property type="entry name" value="NAD(P)-binding Rossmann-like Domain"/>
    <property type="match status" value="1"/>
</dbReference>
<sequence length="652" mass="74554">MELSVIIVNYNVKHFLEQCLHSVLKASKNISTEIFVVDNNSVDGSVQLIPEKFPEVEFIANKKNLGFSKANNQAIKKAKGKYILLLNPDTVVEEDTFEKVIEFMDLHADAGGLGVKMIDGKGNFLPESKRGLPTPWVAFYKMFGLSGLFPKSKRFGKYHLSFLDENKIHEVDVLAGAFMLLRKTVLDKIGLLDETFFMYGEDIDLSYRITKAGFKNYYFPKTTIIHYKGESTKKGSLNYVKVFYNAMNIFARKHFSGGKADIFSLFIHFAIYFRAFISITGRIFNKIYTPLFDVVFIYIGFLFLTPFWENFKFEPGHYPPEFLRFVVPIYIIFWILGILFSGGYKKPINLLKIIRGLIWGSVAILLVYSLVDIQFRFSRALILLGSLWSVTVLIFYRLVFHWLKFNGFRLDIKKTKKIAIVGHSSEAARIQKLLEQTQIRSEIAGFVAIDKTDRGQNYIGQLSQLKEILSINRIDEVVFCAENISSAEIIKSMLDLTQLNVDYKIAPPESVSIIGSNSIHTAGDLYVLNLNTISKASNKRKKRFFDITFSLAFFVLSPVIIWFFKKKSSFIRNIFKTLGGKKTWVGYISGSETNKMLPELKPGVLNPGDIFSDLKLDAEKEKQLNVLYAKDYSILTDAEIVLKGWKNLDRQK</sequence>
<dbReference type="AlphaFoldDB" id="A0A6I6K5X3"/>
<dbReference type="KEGG" id="mcos:GM418_17560"/>
<feature type="domain" description="Glycosyltransferase 2-like" evidence="2">
    <location>
        <begin position="4"/>
        <end position="186"/>
    </location>
</feature>
<dbReference type="Pfam" id="PF13727">
    <property type="entry name" value="CoA_binding_3"/>
    <property type="match status" value="1"/>
</dbReference>
<organism evidence="3 4">
    <name type="scientific">Maribellus comscasis</name>
    <dbReference type="NCBI Taxonomy" id="2681766"/>
    <lineage>
        <taxon>Bacteria</taxon>
        <taxon>Pseudomonadati</taxon>
        <taxon>Bacteroidota</taxon>
        <taxon>Bacteroidia</taxon>
        <taxon>Marinilabiliales</taxon>
        <taxon>Prolixibacteraceae</taxon>
        <taxon>Maribellus</taxon>
    </lineage>
</organism>
<dbReference type="PANTHER" id="PTHR43179:SF7">
    <property type="entry name" value="RHAMNOSYLTRANSFERASE WBBL"/>
    <property type="match status" value="1"/>
</dbReference>
<protein>
    <submittedName>
        <fullName evidence="3">Glycosyltransferase</fullName>
    </submittedName>
</protein>
<dbReference type="EMBL" id="CP046401">
    <property type="protein sequence ID" value="QGY45414.1"/>
    <property type="molecule type" value="Genomic_DNA"/>
</dbReference>
<dbReference type="Pfam" id="PF00535">
    <property type="entry name" value="Glycos_transf_2"/>
    <property type="match status" value="1"/>
</dbReference>
<dbReference type="Gene3D" id="3.90.550.10">
    <property type="entry name" value="Spore Coat Polysaccharide Biosynthesis Protein SpsA, Chain A"/>
    <property type="match status" value="1"/>
</dbReference>
<keyword evidence="1" id="KW-0472">Membrane</keyword>
<keyword evidence="1" id="KW-0812">Transmembrane</keyword>
<feature type="transmembrane region" description="Helical" evidence="1">
    <location>
        <begin position="322"/>
        <end position="341"/>
    </location>
</feature>
<dbReference type="Proteomes" id="UP000428260">
    <property type="component" value="Chromosome"/>
</dbReference>
<feature type="transmembrane region" description="Helical" evidence="1">
    <location>
        <begin position="291"/>
        <end position="310"/>
    </location>
</feature>
<feature type="transmembrane region" description="Helical" evidence="1">
    <location>
        <begin position="262"/>
        <end position="284"/>
    </location>
</feature>